<evidence type="ECO:0000259" key="1">
    <source>
        <dbReference type="SMART" id="SM00849"/>
    </source>
</evidence>
<gene>
    <name evidence="2" type="ORF">SAMN04488134_108166</name>
</gene>
<dbReference type="InterPro" id="IPR001279">
    <property type="entry name" value="Metallo-B-lactamas"/>
</dbReference>
<dbReference type="Proteomes" id="UP000199300">
    <property type="component" value="Unassembled WGS sequence"/>
</dbReference>
<evidence type="ECO:0000313" key="3">
    <source>
        <dbReference type="Proteomes" id="UP000199300"/>
    </source>
</evidence>
<dbReference type="STRING" id="872970.SAMN04488134_108166"/>
<name>A0A1H8QHP7_9BACI</name>
<evidence type="ECO:0000313" key="2">
    <source>
        <dbReference type="EMBL" id="SEO53531.1"/>
    </source>
</evidence>
<feature type="domain" description="Metallo-beta-lactamase" evidence="1">
    <location>
        <begin position="19"/>
        <end position="223"/>
    </location>
</feature>
<dbReference type="EMBL" id="FODJ01000008">
    <property type="protein sequence ID" value="SEO53531.1"/>
    <property type="molecule type" value="Genomic_DNA"/>
</dbReference>
<proteinExistence type="predicted"/>
<accession>A0A1H8QHP7</accession>
<dbReference type="OrthoDB" id="9761531at2"/>
<dbReference type="SUPFAM" id="SSF56281">
    <property type="entry name" value="Metallo-hydrolase/oxidoreductase"/>
    <property type="match status" value="1"/>
</dbReference>
<dbReference type="InterPro" id="IPR050855">
    <property type="entry name" value="NDM-1-like"/>
</dbReference>
<dbReference type="SMART" id="SM00849">
    <property type="entry name" value="Lactamase_B"/>
    <property type="match status" value="1"/>
</dbReference>
<reference evidence="2 3" key="1">
    <citation type="submission" date="2016-10" db="EMBL/GenBank/DDBJ databases">
        <authorList>
            <person name="de Groot N.N."/>
        </authorList>
    </citation>
    <scope>NUCLEOTIDE SEQUENCE [LARGE SCALE GENOMIC DNA]</scope>
    <source>
        <strain evidence="2 3">CGMCC 1.10434</strain>
    </source>
</reference>
<dbReference type="RefSeq" id="WP_091498585.1">
    <property type="nucleotide sequence ID" value="NZ_FODJ01000008.1"/>
</dbReference>
<dbReference type="InterPro" id="IPR037482">
    <property type="entry name" value="ST1585_MBL-fold"/>
</dbReference>
<dbReference type="InterPro" id="IPR036866">
    <property type="entry name" value="RibonucZ/Hydroxyglut_hydro"/>
</dbReference>
<keyword evidence="3" id="KW-1185">Reference proteome</keyword>
<sequence length="310" mass="34715">MKNQPIEIIDLNDLSLSERTASYILPAEKPTIIETSASPSIPYLLAGLKRLHIKPEDIVYIIVTHIHLDHAGGVGLLLESCPNATVIVHPRGERHLADPSRLIAGAKAIYGNSFSELFDPILPVPNHRLVVKADLDTLDLGGDRILTFYDTPGHAKHHLSIHDSLTNAIFTGDTLGILYPTSMTNGTELILPSTSPNQFDPNAMLSSMKRVRELNVNTIYFGHYGKSDYPDHVYHQLAEWLNRYLKISERIVEKHSHADFETLSELVAEALFNRVEIESDISDPTVFDYIRFDLTICAQGIVEYLLNKKD</sequence>
<dbReference type="AlphaFoldDB" id="A0A1H8QHP7"/>
<dbReference type="CDD" id="cd07726">
    <property type="entry name" value="ST1585-like_MBL-fold"/>
    <property type="match status" value="1"/>
</dbReference>
<organism evidence="2 3">
    <name type="scientific">Amphibacillus marinus</name>
    <dbReference type="NCBI Taxonomy" id="872970"/>
    <lineage>
        <taxon>Bacteria</taxon>
        <taxon>Bacillati</taxon>
        <taxon>Bacillota</taxon>
        <taxon>Bacilli</taxon>
        <taxon>Bacillales</taxon>
        <taxon>Bacillaceae</taxon>
        <taxon>Amphibacillus</taxon>
    </lineage>
</organism>
<dbReference type="Gene3D" id="3.60.15.10">
    <property type="entry name" value="Ribonuclease Z/Hydroxyacylglutathione hydrolase-like"/>
    <property type="match status" value="1"/>
</dbReference>
<protein>
    <submittedName>
        <fullName evidence="2">Metallo-beta-lactamase superfamily protein</fullName>
    </submittedName>
</protein>
<dbReference type="Pfam" id="PF00753">
    <property type="entry name" value="Lactamase_B"/>
    <property type="match status" value="1"/>
</dbReference>
<dbReference type="PANTHER" id="PTHR42951">
    <property type="entry name" value="METALLO-BETA-LACTAMASE DOMAIN-CONTAINING"/>
    <property type="match status" value="1"/>
</dbReference>
<dbReference type="PANTHER" id="PTHR42951:SF22">
    <property type="entry name" value="METALLO BETA-LACTAMASE SUPERFAMILY LIPOPROTEIN"/>
    <property type="match status" value="1"/>
</dbReference>